<protein>
    <submittedName>
        <fullName evidence="1">Beta-lactamase</fullName>
    </submittedName>
</protein>
<dbReference type="RefSeq" id="WP_369450674.1">
    <property type="nucleotide sequence ID" value="NZ_BBNU01000017.1"/>
</dbReference>
<dbReference type="Gene3D" id="3.40.710.10">
    <property type="entry name" value="DD-peptidase/beta-lactamase superfamily"/>
    <property type="match status" value="1"/>
</dbReference>
<proteinExistence type="predicted"/>
<dbReference type="Proteomes" id="UP000029643">
    <property type="component" value="Unassembled WGS sequence"/>
</dbReference>
<dbReference type="InterPro" id="IPR012338">
    <property type="entry name" value="Beta-lactam/transpept-like"/>
</dbReference>
<comment type="caution">
    <text evidence="1">The sequence shown here is derived from an EMBL/GenBank/DDBJ whole genome shotgun (WGS) entry which is preliminary data.</text>
</comment>
<reference evidence="1 2" key="1">
    <citation type="journal article" date="2014" name="Genome Announc.">
        <title>Draft Genome Sequences of Marine Flavobacterium Algibacter lectus Strains SS8 and NR4.</title>
        <authorList>
            <person name="Takatani N."/>
            <person name="Nakanishi M."/>
            <person name="Meirelles P."/>
            <person name="Mino S."/>
            <person name="Suda W."/>
            <person name="Oshima K."/>
            <person name="Hattori M."/>
            <person name="Ohkuma M."/>
            <person name="Hosokawa M."/>
            <person name="Miyashita K."/>
            <person name="Thompson F.L."/>
            <person name="Niwa A."/>
            <person name="Sawabe T."/>
            <person name="Sawabe T."/>
        </authorList>
    </citation>
    <scope>NUCLEOTIDE SEQUENCE [LARGE SCALE GENOMIC DNA]</scope>
    <source>
        <strain evidence="2">JCM19274</strain>
    </source>
</reference>
<evidence type="ECO:0000313" key="1">
    <source>
        <dbReference type="EMBL" id="GAL81662.1"/>
    </source>
</evidence>
<dbReference type="EMBL" id="BBNU01000017">
    <property type="protein sequence ID" value="GAL81662.1"/>
    <property type="molecule type" value="Genomic_DNA"/>
</dbReference>
<gene>
    <name evidence="1" type="ORF">JCM19274_507</name>
</gene>
<dbReference type="AlphaFoldDB" id="A0A090X6P9"/>
<name>A0A090X6P9_9FLAO</name>
<organism evidence="1 2">
    <name type="scientific">Algibacter lectus</name>
    <dbReference type="NCBI Taxonomy" id="221126"/>
    <lineage>
        <taxon>Bacteria</taxon>
        <taxon>Pseudomonadati</taxon>
        <taxon>Bacteroidota</taxon>
        <taxon>Flavobacteriia</taxon>
        <taxon>Flavobacteriales</taxon>
        <taxon>Flavobacteriaceae</taxon>
        <taxon>Algibacter</taxon>
    </lineage>
</organism>
<evidence type="ECO:0000313" key="2">
    <source>
        <dbReference type="Proteomes" id="UP000029643"/>
    </source>
</evidence>
<accession>A0A090X6P9</accession>
<sequence>MYAALGKNDQKIYIVPSKKLVIIRMGNAADSENFALSSFDNDLWAKINALIE</sequence>